<evidence type="ECO:0000256" key="6">
    <source>
        <dbReference type="SAM" id="Phobius"/>
    </source>
</evidence>
<sequence>MDLSRSSFKLFLSRGGNALLMFGGITFFANSLDAGQLGIYFLFQTVLGLLSIPADVGISGALEKRLSEGGQTQDRTLGSAVAFKATATTVVAAGILLGRGSVNDFIGANVAGLLVVGLATHEFSKLYLHAVRGELRVGETAPIEFANRLVWLGLGALLVTRGYGPRGIVVGLIAGSAVGLLWAYSRCGVPIGRPTMDAVKDLLAFSKYQTVTSVGGRVYSWMDVAFVGYFLASSYVSAYEIAWQVTLLVILVSKSIGVTLFPQISQWNEAAATERIGSSISTAMGVTLFISIPALVGATIFASDILRFIFGPEYVVAAAVLVVLMVEKVFQSVNDVVEGAVRAINRPDLAARATVVAVSLNLVLSPLLLVTVGFVGAAIATTTSWFVNTVLHARYLSRYVSFSIPYRLAGWYAASSLLMGGALLAVKWAVPVTGVAILVAEIAVGVAVYVAVTVAIPDVRDQVILPGIRTLI</sequence>
<keyword evidence="2" id="KW-1003">Cell membrane</keyword>
<feature type="transmembrane region" description="Helical" evidence="6">
    <location>
        <begin position="38"/>
        <end position="58"/>
    </location>
</feature>
<keyword evidence="3 6" id="KW-0812">Transmembrane</keyword>
<comment type="caution">
    <text evidence="7">The sequence shown here is derived from an EMBL/GenBank/DDBJ whole genome shotgun (WGS) entry which is preliminary data.</text>
</comment>
<feature type="transmembrane region" description="Helical" evidence="6">
    <location>
        <begin position="167"/>
        <end position="185"/>
    </location>
</feature>
<dbReference type="AlphaFoldDB" id="A0ABD5TX48"/>
<feature type="transmembrane region" description="Helical" evidence="6">
    <location>
        <begin position="367"/>
        <end position="387"/>
    </location>
</feature>
<evidence type="ECO:0000256" key="3">
    <source>
        <dbReference type="ARBA" id="ARBA00022692"/>
    </source>
</evidence>
<feature type="transmembrane region" description="Helical" evidence="6">
    <location>
        <begin position="276"/>
        <end position="301"/>
    </location>
</feature>
<keyword evidence="8" id="KW-1185">Reference proteome</keyword>
<evidence type="ECO:0000256" key="1">
    <source>
        <dbReference type="ARBA" id="ARBA00004651"/>
    </source>
</evidence>
<dbReference type="InterPro" id="IPR050833">
    <property type="entry name" value="Poly_Biosynth_Transport"/>
</dbReference>
<evidence type="ECO:0000256" key="2">
    <source>
        <dbReference type="ARBA" id="ARBA00022475"/>
    </source>
</evidence>
<protein>
    <submittedName>
        <fullName evidence="7">Polysaccharide biosynthesis C-terminal domain-containing protein</fullName>
    </submittedName>
</protein>
<dbReference type="Proteomes" id="UP001596408">
    <property type="component" value="Unassembled WGS sequence"/>
</dbReference>
<dbReference type="Pfam" id="PF13440">
    <property type="entry name" value="Polysacc_synt_3"/>
    <property type="match status" value="1"/>
</dbReference>
<name>A0ABD5TX48_9EURY</name>
<dbReference type="EMBL" id="JBHSXH010000011">
    <property type="protein sequence ID" value="MFC6825110.1"/>
    <property type="molecule type" value="Genomic_DNA"/>
</dbReference>
<keyword evidence="4 6" id="KW-1133">Transmembrane helix</keyword>
<feature type="transmembrane region" description="Helical" evidence="6">
    <location>
        <begin position="435"/>
        <end position="456"/>
    </location>
</feature>
<evidence type="ECO:0000313" key="7">
    <source>
        <dbReference type="EMBL" id="MFC6825110.1"/>
    </source>
</evidence>
<evidence type="ECO:0000256" key="4">
    <source>
        <dbReference type="ARBA" id="ARBA00022989"/>
    </source>
</evidence>
<organism evidence="7 8">
    <name type="scientific">Halopelagius fulvigenes</name>
    <dbReference type="NCBI Taxonomy" id="1198324"/>
    <lineage>
        <taxon>Archaea</taxon>
        <taxon>Methanobacteriati</taxon>
        <taxon>Methanobacteriota</taxon>
        <taxon>Stenosarchaea group</taxon>
        <taxon>Halobacteria</taxon>
        <taxon>Halobacteriales</taxon>
        <taxon>Haloferacaceae</taxon>
    </lineage>
</organism>
<feature type="transmembrane region" description="Helical" evidence="6">
    <location>
        <begin position="12"/>
        <end position="32"/>
    </location>
</feature>
<dbReference type="RefSeq" id="WP_379695002.1">
    <property type="nucleotide sequence ID" value="NZ_JBHSXH010000011.1"/>
</dbReference>
<proteinExistence type="predicted"/>
<dbReference type="GO" id="GO:0005886">
    <property type="term" value="C:plasma membrane"/>
    <property type="evidence" value="ECO:0007669"/>
    <property type="project" value="UniProtKB-SubCell"/>
</dbReference>
<reference evidence="7 8" key="1">
    <citation type="journal article" date="2019" name="Int. J. Syst. Evol. Microbiol.">
        <title>The Global Catalogue of Microorganisms (GCM) 10K type strain sequencing project: providing services to taxonomists for standard genome sequencing and annotation.</title>
        <authorList>
            <consortium name="The Broad Institute Genomics Platform"/>
            <consortium name="The Broad Institute Genome Sequencing Center for Infectious Disease"/>
            <person name="Wu L."/>
            <person name="Ma J."/>
        </authorList>
    </citation>
    <scope>NUCLEOTIDE SEQUENCE [LARGE SCALE GENOMIC DNA]</scope>
    <source>
        <strain evidence="7 8">YIM 94188</strain>
    </source>
</reference>
<accession>A0ABD5TX48</accession>
<feature type="transmembrane region" description="Helical" evidence="6">
    <location>
        <begin position="408"/>
        <end position="429"/>
    </location>
</feature>
<keyword evidence="5 6" id="KW-0472">Membrane</keyword>
<evidence type="ECO:0000256" key="5">
    <source>
        <dbReference type="ARBA" id="ARBA00023136"/>
    </source>
</evidence>
<feature type="transmembrane region" description="Helical" evidence="6">
    <location>
        <begin position="245"/>
        <end position="264"/>
    </location>
</feature>
<evidence type="ECO:0000313" key="8">
    <source>
        <dbReference type="Proteomes" id="UP001596408"/>
    </source>
</evidence>
<dbReference type="PANTHER" id="PTHR30250:SF28">
    <property type="entry name" value="POLYSACCHARIDE BIOSYNTHESIS PROTEIN"/>
    <property type="match status" value="1"/>
</dbReference>
<gene>
    <name evidence="7" type="ORF">ACFQEV_08910</name>
</gene>
<comment type="subcellular location">
    <subcellularLocation>
        <location evidence="1">Cell membrane</location>
        <topology evidence="1">Multi-pass membrane protein</topology>
    </subcellularLocation>
</comment>
<feature type="transmembrane region" description="Helical" evidence="6">
    <location>
        <begin position="308"/>
        <end position="326"/>
    </location>
</feature>
<dbReference type="PANTHER" id="PTHR30250">
    <property type="entry name" value="PST FAMILY PREDICTED COLANIC ACID TRANSPORTER"/>
    <property type="match status" value="1"/>
</dbReference>